<sequence>MLVVIIFDTGYPFSISELFFLIATAGLSGTCVRLGSGFLVQNAPLAVVWFVSLLLLILPLSLLMGAFISPSPSFWQFQLAALSSGVGAVFLPLRTCMTDFGQSTARIEQEARSALADSGLIVAQVVLPVLGFLPLAGWLTTLPLEYNSSHVLGRISAGSGFSIFAALSVFFLLLLIAIFRALPAFLGERRKVLTILRTLLIYTVLMGICFFLLSGVGGTGPLGNIILAGLLIVVITLFLLLMVFSRIPRGRESGFLPMVVNRKLQLLSLLHLMGAGSMLGFSASLPLLGKEFFDLQWAGGDIYLSNPLGSGVLTYVWLLPVVAIITRGISAWLARYYKPERINQSALLLMLVSVSMLTVSLEYLADNSSYTTLFLLVLLFFIGSGLSAGSVFYQISRAFPAATMHQVLICISGISSFGVFYIANMFSSQHDMQHPEFILYSFSVFYGVGMLLNWFFFLRRKSDLSF</sequence>
<feature type="transmembrane region" description="Helical" evidence="1">
    <location>
        <begin position="47"/>
        <end position="68"/>
    </location>
</feature>
<accession>A0ABS7ZPW7</accession>
<dbReference type="RefSeq" id="WP_225674019.1">
    <property type="nucleotide sequence ID" value="NZ_JAEDAH010000043.1"/>
</dbReference>
<evidence type="ECO:0000256" key="1">
    <source>
        <dbReference type="SAM" id="Phobius"/>
    </source>
</evidence>
<feature type="transmembrane region" description="Helical" evidence="1">
    <location>
        <begin position="407"/>
        <end position="426"/>
    </location>
</feature>
<keyword evidence="1" id="KW-0812">Transmembrane</keyword>
<dbReference type="SUPFAM" id="SSF103473">
    <property type="entry name" value="MFS general substrate transporter"/>
    <property type="match status" value="1"/>
</dbReference>
<feature type="transmembrane region" description="Helical" evidence="1">
    <location>
        <begin position="346"/>
        <end position="365"/>
    </location>
</feature>
<dbReference type="EMBL" id="JAEDAH010000043">
    <property type="protein sequence ID" value="MCA6063732.1"/>
    <property type="molecule type" value="Genomic_DNA"/>
</dbReference>
<keyword evidence="3" id="KW-1185">Reference proteome</keyword>
<evidence type="ECO:0008006" key="4">
    <source>
        <dbReference type="Google" id="ProtNLM"/>
    </source>
</evidence>
<name>A0ABS7ZPW7_9GAMM</name>
<gene>
    <name evidence="2" type="ORF">I9W95_08935</name>
</gene>
<feature type="transmembrane region" description="Helical" evidence="1">
    <location>
        <begin position="159"/>
        <end position="182"/>
    </location>
</feature>
<feature type="transmembrane region" description="Helical" evidence="1">
    <location>
        <begin position="194"/>
        <end position="213"/>
    </location>
</feature>
<dbReference type="InterPro" id="IPR036259">
    <property type="entry name" value="MFS_trans_sf"/>
</dbReference>
<evidence type="ECO:0000313" key="3">
    <source>
        <dbReference type="Proteomes" id="UP000714380"/>
    </source>
</evidence>
<feature type="transmembrane region" description="Helical" evidence="1">
    <location>
        <begin position="74"/>
        <end position="93"/>
    </location>
</feature>
<dbReference type="Proteomes" id="UP000714380">
    <property type="component" value="Unassembled WGS sequence"/>
</dbReference>
<feature type="transmembrane region" description="Helical" evidence="1">
    <location>
        <begin position="371"/>
        <end position="395"/>
    </location>
</feature>
<feature type="transmembrane region" description="Helical" evidence="1">
    <location>
        <begin position="438"/>
        <end position="458"/>
    </location>
</feature>
<keyword evidence="1" id="KW-1133">Transmembrane helix</keyword>
<protein>
    <recommendedName>
        <fullName evidence="4">MFS transporter</fullName>
    </recommendedName>
</protein>
<reference evidence="2 3" key="1">
    <citation type="submission" date="2020-12" db="EMBL/GenBank/DDBJ databases">
        <title>Novel Thalassolituus-related marine hydrocarbonoclastic bacteria mediated algae-derived hydrocarbons mineralization in twilight zone of the northern South China Sea.</title>
        <authorList>
            <person name="Dong C."/>
        </authorList>
    </citation>
    <scope>NUCLEOTIDE SEQUENCE [LARGE SCALE GENOMIC DNA]</scope>
    <source>
        <strain evidence="2 3">IMCC1826</strain>
    </source>
</reference>
<keyword evidence="1" id="KW-0472">Membrane</keyword>
<comment type="caution">
    <text evidence="2">The sequence shown here is derived from an EMBL/GenBank/DDBJ whole genome shotgun (WGS) entry which is preliminary data.</text>
</comment>
<evidence type="ECO:0000313" key="2">
    <source>
        <dbReference type="EMBL" id="MCA6063732.1"/>
    </source>
</evidence>
<feature type="transmembrane region" description="Helical" evidence="1">
    <location>
        <begin position="18"/>
        <end position="40"/>
    </location>
</feature>
<organism evidence="2 3">
    <name type="scientific">Thalassolituus marinus</name>
    <dbReference type="NCBI Taxonomy" id="671053"/>
    <lineage>
        <taxon>Bacteria</taxon>
        <taxon>Pseudomonadati</taxon>
        <taxon>Pseudomonadota</taxon>
        <taxon>Gammaproteobacteria</taxon>
        <taxon>Oceanospirillales</taxon>
        <taxon>Oceanospirillaceae</taxon>
        <taxon>Thalassolituus</taxon>
    </lineage>
</organism>
<feature type="transmembrane region" description="Helical" evidence="1">
    <location>
        <begin position="266"/>
        <end position="288"/>
    </location>
</feature>
<feature type="transmembrane region" description="Helical" evidence="1">
    <location>
        <begin position="114"/>
        <end position="139"/>
    </location>
</feature>
<proteinExistence type="predicted"/>
<dbReference type="Gene3D" id="1.20.1250.20">
    <property type="entry name" value="MFS general substrate transporter like domains"/>
    <property type="match status" value="2"/>
</dbReference>
<feature type="transmembrane region" description="Helical" evidence="1">
    <location>
        <begin position="308"/>
        <end position="334"/>
    </location>
</feature>
<feature type="transmembrane region" description="Helical" evidence="1">
    <location>
        <begin position="225"/>
        <end position="245"/>
    </location>
</feature>